<keyword evidence="3" id="KW-1185">Reference proteome</keyword>
<organism evidence="2 3">
    <name type="scientific">Theobroma cacao</name>
    <name type="common">Cacao</name>
    <name type="synonym">Cocoa</name>
    <dbReference type="NCBI Taxonomy" id="3641"/>
    <lineage>
        <taxon>Eukaryota</taxon>
        <taxon>Viridiplantae</taxon>
        <taxon>Streptophyta</taxon>
        <taxon>Embryophyta</taxon>
        <taxon>Tracheophyta</taxon>
        <taxon>Spermatophyta</taxon>
        <taxon>Magnoliopsida</taxon>
        <taxon>eudicotyledons</taxon>
        <taxon>Gunneridae</taxon>
        <taxon>Pentapetalae</taxon>
        <taxon>rosids</taxon>
        <taxon>malvids</taxon>
        <taxon>Malvales</taxon>
        <taxon>Malvaceae</taxon>
        <taxon>Byttnerioideae</taxon>
        <taxon>Theobroma</taxon>
    </lineage>
</organism>
<reference evidence="2 3" key="1">
    <citation type="journal article" date="2013" name="Genome Biol.">
        <title>The genome sequence of the most widely cultivated cacao type and its use to identify candidate genes regulating pod color.</title>
        <authorList>
            <person name="Motamayor J.C."/>
            <person name="Mockaitis K."/>
            <person name="Schmutz J."/>
            <person name="Haiminen N."/>
            <person name="Iii D.L."/>
            <person name="Cornejo O."/>
            <person name="Findley S.D."/>
            <person name="Zheng P."/>
            <person name="Utro F."/>
            <person name="Royaert S."/>
            <person name="Saski C."/>
            <person name="Jenkins J."/>
            <person name="Podicheti R."/>
            <person name="Zhao M."/>
            <person name="Scheffler B.E."/>
            <person name="Stack J.C."/>
            <person name="Feltus F.A."/>
            <person name="Mustiga G.M."/>
            <person name="Amores F."/>
            <person name="Phillips W."/>
            <person name="Marelli J.P."/>
            <person name="May G.D."/>
            <person name="Shapiro H."/>
            <person name="Ma J."/>
            <person name="Bustamante C.D."/>
            <person name="Schnell R.J."/>
            <person name="Main D."/>
            <person name="Gilbert D."/>
            <person name="Parida L."/>
            <person name="Kuhn D.N."/>
        </authorList>
    </citation>
    <scope>NUCLEOTIDE SEQUENCE [LARGE SCALE GENOMIC DNA]</scope>
    <source>
        <strain evidence="3">cv. Matina 1-6</strain>
    </source>
</reference>
<dbReference type="InParanoid" id="A0A061FA61"/>
<evidence type="ECO:0000256" key="1">
    <source>
        <dbReference type="SAM" id="MobiDB-lite"/>
    </source>
</evidence>
<dbReference type="Proteomes" id="UP000026915">
    <property type="component" value="Chromosome 7"/>
</dbReference>
<proteinExistence type="predicted"/>
<name>A0A061FA61_THECC</name>
<dbReference type="AlphaFoldDB" id="A0A061FA61"/>
<dbReference type="Gramene" id="EOY13597">
    <property type="protein sequence ID" value="EOY13597"/>
    <property type="gene ID" value="TCM_032199"/>
</dbReference>
<evidence type="ECO:0000313" key="3">
    <source>
        <dbReference type="Proteomes" id="UP000026915"/>
    </source>
</evidence>
<feature type="region of interest" description="Disordered" evidence="1">
    <location>
        <begin position="1"/>
        <end position="20"/>
    </location>
</feature>
<evidence type="ECO:0000313" key="2">
    <source>
        <dbReference type="EMBL" id="EOY13597.1"/>
    </source>
</evidence>
<dbReference type="HOGENOM" id="CLU_2241532_0_0_1"/>
<gene>
    <name evidence="2" type="ORF">TCM_032199</name>
</gene>
<protein>
    <submittedName>
        <fullName evidence="2">Uncharacterized protein</fullName>
    </submittedName>
</protein>
<feature type="region of interest" description="Disordered" evidence="1">
    <location>
        <begin position="81"/>
        <end position="105"/>
    </location>
</feature>
<dbReference type="EMBL" id="CM001885">
    <property type="protein sequence ID" value="EOY13597.1"/>
    <property type="molecule type" value="Genomic_DNA"/>
</dbReference>
<sequence>MGKDWRSIKGNSLVRSKSTQKEVQVKVKAASIKESQTIYRCAAILISLFNMTTMTSCDTQGAMNEQTVEIHRKKPKAYLGNFLGEGKNTNGRKRTGNPAACRGDR</sequence>
<accession>A0A061FA61</accession>